<comment type="caution">
    <text evidence="2">The sequence shown here is derived from an EMBL/GenBank/DDBJ whole genome shotgun (WGS) entry which is preliminary data.</text>
</comment>
<reference evidence="2 3" key="1">
    <citation type="submission" date="2023-01" db="EMBL/GenBank/DDBJ databases">
        <title>Analysis of 21 Apiospora genomes using comparative genomics revels a genus with tremendous synthesis potential of carbohydrate active enzymes and secondary metabolites.</title>
        <authorList>
            <person name="Sorensen T."/>
        </authorList>
    </citation>
    <scope>NUCLEOTIDE SEQUENCE [LARGE SCALE GENOMIC DNA]</scope>
    <source>
        <strain evidence="2 3">CBS 20057</strain>
    </source>
</reference>
<protein>
    <submittedName>
        <fullName evidence="2">Uncharacterized protein</fullName>
    </submittedName>
</protein>
<name>A0ABR1RN04_9PEZI</name>
<evidence type="ECO:0000313" key="3">
    <source>
        <dbReference type="Proteomes" id="UP001396898"/>
    </source>
</evidence>
<organism evidence="2 3">
    <name type="scientific">Apiospora marii</name>
    <dbReference type="NCBI Taxonomy" id="335849"/>
    <lineage>
        <taxon>Eukaryota</taxon>
        <taxon>Fungi</taxon>
        <taxon>Dikarya</taxon>
        <taxon>Ascomycota</taxon>
        <taxon>Pezizomycotina</taxon>
        <taxon>Sordariomycetes</taxon>
        <taxon>Xylariomycetidae</taxon>
        <taxon>Amphisphaeriales</taxon>
        <taxon>Apiosporaceae</taxon>
        <taxon>Apiospora</taxon>
    </lineage>
</organism>
<dbReference type="EMBL" id="JAQQWI010000012">
    <property type="protein sequence ID" value="KAK8015904.1"/>
    <property type="molecule type" value="Genomic_DNA"/>
</dbReference>
<feature type="transmembrane region" description="Helical" evidence="1">
    <location>
        <begin position="31"/>
        <end position="53"/>
    </location>
</feature>
<keyword evidence="1" id="KW-0472">Membrane</keyword>
<gene>
    <name evidence="2" type="ORF">PG991_008792</name>
</gene>
<keyword evidence="1" id="KW-1133">Transmembrane helix</keyword>
<sequence>MFEKLRFWNKWVKESSDGPYGQFLDHVLNEAVFWCTVVLLITITAVILGWQLAASRYTDPDSEESAAFLGLLWQALLQLLANYCTVVPVLREQRQRKKGPYSSSSHNRQAIIKVHYVVFYGCVVGSLVATILAPILLKAG</sequence>
<dbReference type="Proteomes" id="UP001396898">
    <property type="component" value="Unassembled WGS sequence"/>
</dbReference>
<feature type="transmembrane region" description="Helical" evidence="1">
    <location>
        <begin position="65"/>
        <end position="90"/>
    </location>
</feature>
<feature type="transmembrane region" description="Helical" evidence="1">
    <location>
        <begin position="111"/>
        <end position="137"/>
    </location>
</feature>
<accession>A0ABR1RN04</accession>
<keyword evidence="1" id="KW-0812">Transmembrane</keyword>
<keyword evidence="3" id="KW-1185">Reference proteome</keyword>
<proteinExistence type="predicted"/>
<evidence type="ECO:0000313" key="2">
    <source>
        <dbReference type="EMBL" id="KAK8015904.1"/>
    </source>
</evidence>
<evidence type="ECO:0000256" key="1">
    <source>
        <dbReference type="SAM" id="Phobius"/>
    </source>
</evidence>